<keyword evidence="5" id="KW-1185">Reference proteome</keyword>
<accession>A0A3N4IJV8</accession>
<dbReference type="STRING" id="1160509.A0A3N4IJV8"/>
<proteinExistence type="predicted"/>
<keyword evidence="2" id="KW-0812">Transmembrane</keyword>
<evidence type="ECO:0000259" key="3">
    <source>
        <dbReference type="Pfam" id="PF19343"/>
    </source>
</evidence>
<sequence>MPHLDPHDPVLPPEEEPLLPQFTTQRETERQTELHKKLHLYQCGLALKDGYMPSTDQLVSHLKWIMKQDVLNPYNTGLSPDGKKLIELIRSLLNDMVMLLKEKNGKNELQEILWSLSHIQHVGDVSLHINALEGFNAARGANAGLESMKTIFNLFMQNTEFRQLFHDANLILHQVLADTAGSVAETASKAQEQLEPDTALPKVSNLDEASRTQETLAEPTEEVASIVGDGVMKAAQTIEGSVRENIVESDRAKNLIRERIHRAVKSLVAGSQDYEKSVSVLSQVLKTYINTYAQTLEEAVDADVGVTLDPSLKAAGEKIWEFVQNFGSQKEWEETKYHWDVLIRKLYKGSGASQGKNADTLTQQVADRTGNWMDGIVDLLEKLLTDPEYLVSKEPENKFNEKINELSSTEEFSTVKEEVQETGRHLVKLLQSIVEDKTTTRIVNRMQEIWTVIVDPKSDSLWINPRIKADIINTIIPSIVSLIYFIPIPRLELTSPDAAMLLSSVILEPGAPPTTGSFSSNPATTPSFFPERLRMQTYTDLDIVRRSPRPLPPHKVTLTLEQLTFRADSFGYRLLLHPNKLYNPHAYKRGSRGMYETQGLASVAIEKRGMDVSVTMDITTHSLANIVSLDSVDVTIHNLSWSLLPTPFKKKAPSNKWINALLFPIALIWKVIKYILILPILYAIVKPLIITPMIKMFLRRAIENQIKEQIHSVNRELLFARERMRAVKVADVKSWRKWFDAVKARWTEGGTDTTIGISGSSKYWWGIRAVGGVDYIWEEQGLAAGERVEEERHARGWKNEIFGVVA</sequence>
<dbReference type="InterPro" id="IPR045967">
    <property type="entry name" value="HAM1-like_N"/>
</dbReference>
<dbReference type="OrthoDB" id="5407957at2759"/>
<dbReference type="EMBL" id="ML119675">
    <property type="protein sequence ID" value="RPA81924.1"/>
    <property type="molecule type" value="Genomic_DNA"/>
</dbReference>
<feature type="domain" description="HAM1-like N-terminal" evidence="3">
    <location>
        <begin position="27"/>
        <end position="195"/>
    </location>
</feature>
<keyword evidence="2" id="KW-0472">Membrane</keyword>
<dbReference type="Proteomes" id="UP000275078">
    <property type="component" value="Unassembled WGS sequence"/>
</dbReference>
<evidence type="ECO:0000313" key="5">
    <source>
        <dbReference type="Proteomes" id="UP000275078"/>
    </source>
</evidence>
<gene>
    <name evidence="4" type="ORF">BJ508DRAFT_414411</name>
</gene>
<reference evidence="4 5" key="1">
    <citation type="journal article" date="2018" name="Nat. Ecol. Evol.">
        <title>Pezizomycetes genomes reveal the molecular basis of ectomycorrhizal truffle lifestyle.</title>
        <authorList>
            <person name="Murat C."/>
            <person name="Payen T."/>
            <person name="Noel B."/>
            <person name="Kuo A."/>
            <person name="Morin E."/>
            <person name="Chen J."/>
            <person name="Kohler A."/>
            <person name="Krizsan K."/>
            <person name="Balestrini R."/>
            <person name="Da Silva C."/>
            <person name="Montanini B."/>
            <person name="Hainaut M."/>
            <person name="Levati E."/>
            <person name="Barry K.W."/>
            <person name="Belfiori B."/>
            <person name="Cichocki N."/>
            <person name="Clum A."/>
            <person name="Dockter R.B."/>
            <person name="Fauchery L."/>
            <person name="Guy J."/>
            <person name="Iotti M."/>
            <person name="Le Tacon F."/>
            <person name="Lindquist E.A."/>
            <person name="Lipzen A."/>
            <person name="Malagnac F."/>
            <person name="Mello A."/>
            <person name="Molinier V."/>
            <person name="Miyauchi S."/>
            <person name="Poulain J."/>
            <person name="Riccioni C."/>
            <person name="Rubini A."/>
            <person name="Sitrit Y."/>
            <person name="Splivallo R."/>
            <person name="Traeger S."/>
            <person name="Wang M."/>
            <person name="Zifcakova L."/>
            <person name="Wipf D."/>
            <person name="Zambonelli A."/>
            <person name="Paolocci F."/>
            <person name="Nowrousian M."/>
            <person name="Ottonello S."/>
            <person name="Baldrian P."/>
            <person name="Spatafora J.W."/>
            <person name="Henrissat B."/>
            <person name="Nagy L.G."/>
            <person name="Aury J.M."/>
            <person name="Wincker P."/>
            <person name="Grigoriev I.V."/>
            <person name="Bonfante P."/>
            <person name="Martin F.M."/>
        </authorList>
    </citation>
    <scope>NUCLEOTIDE SEQUENCE [LARGE SCALE GENOMIC DNA]</scope>
    <source>
        <strain evidence="4 5">RN42</strain>
    </source>
</reference>
<evidence type="ECO:0000313" key="4">
    <source>
        <dbReference type="EMBL" id="RPA81924.1"/>
    </source>
</evidence>
<feature type="domain" description="HAM1-like N-terminal" evidence="3">
    <location>
        <begin position="268"/>
        <end position="508"/>
    </location>
</feature>
<dbReference type="PANTHER" id="PTHR31138">
    <property type="entry name" value="CHROMOSOME 19, WHOLE GENOME SHOTGUN SEQUENCE"/>
    <property type="match status" value="1"/>
</dbReference>
<protein>
    <recommendedName>
        <fullName evidence="3">HAM1-like N-terminal domain-containing protein</fullName>
    </recommendedName>
</protein>
<organism evidence="4 5">
    <name type="scientific">Ascobolus immersus RN42</name>
    <dbReference type="NCBI Taxonomy" id="1160509"/>
    <lineage>
        <taxon>Eukaryota</taxon>
        <taxon>Fungi</taxon>
        <taxon>Dikarya</taxon>
        <taxon>Ascomycota</taxon>
        <taxon>Pezizomycotina</taxon>
        <taxon>Pezizomycetes</taxon>
        <taxon>Pezizales</taxon>
        <taxon>Ascobolaceae</taxon>
        <taxon>Ascobolus</taxon>
    </lineage>
</organism>
<evidence type="ECO:0000256" key="1">
    <source>
        <dbReference type="SAM" id="MobiDB-lite"/>
    </source>
</evidence>
<evidence type="ECO:0000256" key="2">
    <source>
        <dbReference type="SAM" id="Phobius"/>
    </source>
</evidence>
<name>A0A3N4IJV8_ASCIM</name>
<dbReference type="Pfam" id="PF19343">
    <property type="entry name" value="HAM1_N"/>
    <property type="match status" value="2"/>
</dbReference>
<feature type="transmembrane region" description="Helical" evidence="2">
    <location>
        <begin position="657"/>
        <end position="685"/>
    </location>
</feature>
<dbReference type="AlphaFoldDB" id="A0A3N4IJV8"/>
<keyword evidence="2" id="KW-1133">Transmembrane helix</keyword>
<feature type="region of interest" description="Disordered" evidence="1">
    <location>
        <begin position="1"/>
        <end position="29"/>
    </location>
</feature>
<dbReference type="PANTHER" id="PTHR31138:SF4">
    <property type="entry name" value="DUF5923 DOMAIN-CONTAINING PROTEIN"/>
    <property type="match status" value="1"/>
</dbReference>